<dbReference type="PANTHER" id="PTHR42752:SF1">
    <property type="entry name" value="IMIDAZOLONEPROPIONASE-RELATED"/>
    <property type="match status" value="1"/>
</dbReference>
<accession>A0ABV5AAU4</accession>
<feature type="binding site" evidence="7">
    <location>
        <position position="332"/>
    </location>
    <ligand>
        <name>4-imidazolone-5-propanoate</name>
        <dbReference type="ChEBI" id="CHEBI:77893"/>
    </ligand>
</feature>
<comment type="catalytic activity">
    <reaction evidence="7">
        <text>4-imidazolone-5-propanoate + H2O = N-formimidoyl-L-glutamate</text>
        <dbReference type="Rhea" id="RHEA:23660"/>
        <dbReference type="ChEBI" id="CHEBI:15377"/>
        <dbReference type="ChEBI" id="CHEBI:58928"/>
        <dbReference type="ChEBI" id="CHEBI:77893"/>
        <dbReference type="EC" id="3.5.2.7"/>
    </reaction>
</comment>
<evidence type="ECO:0000256" key="7">
    <source>
        <dbReference type="HAMAP-Rule" id="MF_00372"/>
    </source>
</evidence>
<dbReference type="Gene3D" id="2.30.40.10">
    <property type="entry name" value="Urease, subunit C, domain 1"/>
    <property type="match status" value="1"/>
</dbReference>
<feature type="binding site" evidence="7">
    <location>
        <position position="156"/>
    </location>
    <ligand>
        <name>N-formimidoyl-L-glutamate</name>
        <dbReference type="ChEBI" id="CHEBI:58928"/>
    </ligand>
</feature>
<keyword evidence="2 7" id="KW-0479">Metal-binding</keyword>
<comment type="similarity">
    <text evidence="7">Belongs to the metallo-dependent hydrolases superfamily. HutI family.</text>
</comment>
<dbReference type="EC" id="3.5.2.7" evidence="1 7"/>
<feature type="binding site" evidence="7">
    <location>
        <position position="86"/>
    </location>
    <ligand>
        <name>Fe(3+)</name>
        <dbReference type="ChEBI" id="CHEBI:29034"/>
    </ligand>
</feature>
<protein>
    <recommendedName>
        <fullName evidence="1 7">Imidazolonepropionase</fullName>
        <ecNumber evidence="1 7">3.5.2.7</ecNumber>
    </recommendedName>
    <alternativeName>
        <fullName evidence="7">Imidazolone-5-propionate hydrolase</fullName>
    </alternativeName>
</protein>
<feature type="binding site" evidence="7">
    <location>
        <position position="84"/>
    </location>
    <ligand>
        <name>Fe(3+)</name>
        <dbReference type="ChEBI" id="CHEBI:29034"/>
    </ligand>
</feature>
<dbReference type="InterPro" id="IPR005920">
    <property type="entry name" value="HutI"/>
</dbReference>
<dbReference type="InterPro" id="IPR006680">
    <property type="entry name" value="Amidohydro-rel"/>
</dbReference>
<feature type="binding site" evidence="7">
    <location>
        <position position="84"/>
    </location>
    <ligand>
        <name>Zn(2+)</name>
        <dbReference type="ChEBI" id="CHEBI:29105"/>
    </ligand>
</feature>
<feature type="binding site" evidence="7">
    <location>
        <position position="331"/>
    </location>
    <ligand>
        <name>N-formimidoyl-L-glutamate</name>
        <dbReference type="ChEBI" id="CHEBI:58928"/>
    </ligand>
</feature>
<comment type="caution">
    <text evidence="9">The sequence shown here is derived from an EMBL/GenBank/DDBJ whole genome shotgun (WGS) entry which is preliminary data.</text>
</comment>
<feature type="domain" description="Amidohydrolase-related" evidence="8">
    <location>
        <begin position="75"/>
        <end position="413"/>
    </location>
</feature>
<feature type="binding site" evidence="7">
    <location>
        <position position="189"/>
    </location>
    <ligand>
        <name>4-imidazolone-5-propanoate</name>
        <dbReference type="ChEBI" id="CHEBI:77893"/>
    </ligand>
</feature>
<proteinExistence type="inferred from homology"/>
<keyword evidence="3 7" id="KW-0378">Hydrolase</keyword>
<feature type="binding site" evidence="7">
    <location>
        <position position="327"/>
    </location>
    <ligand>
        <name>Fe(3+)</name>
        <dbReference type="ChEBI" id="CHEBI:29034"/>
    </ligand>
</feature>
<evidence type="ECO:0000256" key="4">
    <source>
        <dbReference type="ARBA" id="ARBA00022808"/>
    </source>
</evidence>
<evidence type="ECO:0000313" key="9">
    <source>
        <dbReference type="EMBL" id="MFB5189312.1"/>
    </source>
</evidence>
<keyword evidence="5 7" id="KW-0862">Zinc</keyword>
<reference evidence="9 10" key="1">
    <citation type="journal article" date="2024" name="Int. J. Mol. Sci.">
        <title>Exploration of Alicyclobacillus spp. Genome in Search of Antibiotic Resistance.</title>
        <authorList>
            <person name="Bucka-Kolendo J."/>
            <person name="Kiousi D.E."/>
            <person name="Dekowska A."/>
            <person name="Mikolajczuk-Szczyrba A."/>
            <person name="Karadedos D.M."/>
            <person name="Michael P."/>
            <person name="Galanis A."/>
            <person name="Sokolowska B."/>
        </authorList>
    </citation>
    <scope>NUCLEOTIDE SEQUENCE [LARGE SCALE GENOMIC DNA]</scope>
    <source>
        <strain evidence="9 10">KKP 3000</strain>
    </source>
</reference>
<comment type="subcellular location">
    <subcellularLocation>
        <location evidence="7">Cytoplasm</location>
    </subcellularLocation>
</comment>
<dbReference type="NCBIfam" id="TIGR01224">
    <property type="entry name" value="hutI"/>
    <property type="match status" value="1"/>
</dbReference>
<feature type="binding site" evidence="7">
    <location>
        <position position="156"/>
    </location>
    <ligand>
        <name>4-imidazolone-5-propanoate</name>
        <dbReference type="ChEBI" id="CHEBI:77893"/>
    </ligand>
</feature>
<dbReference type="PANTHER" id="PTHR42752">
    <property type="entry name" value="IMIDAZOLONEPROPIONASE"/>
    <property type="match status" value="1"/>
</dbReference>
<evidence type="ECO:0000256" key="3">
    <source>
        <dbReference type="ARBA" id="ARBA00022801"/>
    </source>
</evidence>
<keyword evidence="4 7" id="KW-0369">Histidine metabolism</keyword>
<feature type="binding site" evidence="7">
    <location>
        <position position="86"/>
    </location>
    <ligand>
        <name>Zn(2+)</name>
        <dbReference type="ChEBI" id="CHEBI:29105"/>
    </ligand>
</feature>
<dbReference type="SUPFAM" id="SSF51556">
    <property type="entry name" value="Metallo-dependent hydrolases"/>
    <property type="match status" value="1"/>
</dbReference>
<feature type="binding site" evidence="7">
    <location>
        <position position="329"/>
    </location>
    <ligand>
        <name>N-formimidoyl-L-glutamate</name>
        <dbReference type="ChEBI" id="CHEBI:58928"/>
    </ligand>
</feature>
<evidence type="ECO:0000256" key="1">
    <source>
        <dbReference type="ARBA" id="ARBA00012864"/>
    </source>
</evidence>
<sequence length="416" mass="44468">MKQIIHRIGLLWTMDDETRSNGPRCGADAMRAVGAMKDVAIAIDEEGVIVDVGAEKAICDLADAQTQFIDAEGGFVAPGLVDPHTHLVHGGSREKELPLRLAGASYLDILREGGGILNTIRETTAYSEDVLFAQAKTSLERMQRFGVTTVEAKTGYSSSLAVELKQLRVAKRLAESSGVNLVHTAMPAHAVPKELPAGREAYIEELVSMLPHLQAAGAEFADVFVEEGVFSVDEGRHILEAAKALGMKTKIHADEMVPIGGAQLAAELGATSADHLLASTDEGLLRMAEAGVMAVCLPGTSFYLQKPAARARFMLDEAKLGVAIASDYNPGSCPSENFGLTMSLALLTLKMRPEEVFMAATRNAACAIARGHVAGVIRPGRNADIVIYTAANPEYVLTHFGISHVREVFVKGRRIL</sequence>
<keyword evidence="7" id="KW-0963">Cytoplasm</keyword>
<organism evidence="9 10">
    <name type="scientific">Alicyclobacillus fastidiosus</name>
    <dbReference type="NCBI Taxonomy" id="392011"/>
    <lineage>
        <taxon>Bacteria</taxon>
        <taxon>Bacillati</taxon>
        <taxon>Bacillota</taxon>
        <taxon>Bacilli</taxon>
        <taxon>Bacillales</taxon>
        <taxon>Alicyclobacillaceae</taxon>
        <taxon>Alicyclobacillus</taxon>
    </lineage>
</organism>
<feature type="binding site" evidence="7">
    <location>
        <position position="252"/>
    </location>
    <ligand>
        <name>Zn(2+)</name>
        <dbReference type="ChEBI" id="CHEBI:29105"/>
    </ligand>
</feature>
<dbReference type="GO" id="GO:0050480">
    <property type="term" value="F:imidazolonepropionase activity"/>
    <property type="evidence" value="ECO:0007669"/>
    <property type="project" value="UniProtKB-EC"/>
</dbReference>
<dbReference type="Proteomes" id="UP001579974">
    <property type="component" value="Unassembled WGS sequence"/>
</dbReference>
<keyword evidence="6 7" id="KW-0408">Iron</keyword>
<evidence type="ECO:0000256" key="2">
    <source>
        <dbReference type="ARBA" id="ARBA00022723"/>
    </source>
</evidence>
<evidence type="ECO:0000256" key="6">
    <source>
        <dbReference type="ARBA" id="ARBA00023004"/>
    </source>
</evidence>
<dbReference type="SUPFAM" id="SSF51338">
    <property type="entry name" value="Composite domain of metallo-dependent hydrolases"/>
    <property type="match status" value="1"/>
</dbReference>
<feature type="binding site" evidence="7">
    <location>
        <position position="327"/>
    </location>
    <ligand>
        <name>Zn(2+)</name>
        <dbReference type="ChEBI" id="CHEBI:29105"/>
    </ligand>
</feature>
<dbReference type="InterPro" id="IPR011059">
    <property type="entry name" value="Metal-dep_hydrolase_composite"/>
</dbReference>
<evidence type="ECO:0000313" key="10">
    <source>
        <dbReference type="Proteomes" id="UP001579974"/>
    </source>
</evidence>
<dbReference type="Pfam" id="PF01979">
    <property type="entry name" value="Amidohydro_1"/>
    <property type="match status" value="1"/>
</dbReference>
<feature type="binding site" evidence="7">
    <location>
        <position position="255"/>
    </location>
    <ligand>
        <name>4-imidazolone-5-propanoate</name>
        <dbReference type="ChEBI" id="CHEBI:77893"/>
    </ligand>
</feature>
<comment type="pathway">
    <text evidence="7">Amino-acid degradation; L-histidine degradation into L-glutamate; N-formimidoyl-L-glutamate from L-histidine: step 3/3.</text>
</comment>
<comment type="cofactor">
    <cofactor evidence="7">
        <name>Zn(2+)</name>
        <dbReference type="ChEBI" id="CHEBI:29105"/>
    </cofactor>
    <cofactor evidence="7">
        <name>Fe(3+)</name>
        <dbReference type="ChEBI" id="CHEBI:29034"/>
    </cofactor>
    <text evidence="7">Binds 1 zinc or iron ion per subunit.</text>
</comment>
<dbReference type="RefSeq" id="WP_275476950.1">
    <property type="nucleotide sequence ID" value="NZ_CP162940.1"/>
</dbReference>
<dbReference type="HAMAP" id="MF_00372">
    <property type="entry name" value="HutI"/>
    <property type="match status" value="1"/>
</dbReference>
<dbReference type="InterPro" id="IPR032466">
    <property type="entry name" value="Metal_Hydrolase"/>
</dbReference>
<name>A0ABV5AAU4_9BACL</name>
<comment type="function">
    <text evidence="7">Catalyzes the hydrolytic cleavage of the carbon-nitrogen bond in imidazolone-5-propanoate to yield N-formimidoyl-L-glutamate. It is the third step in the universal histidine degradation pathway.</text>
</comment>
<feature type="binding site" evidence="7">
    <location>
        <position position="252"/>
    </location>
    <ligand>
        <name>Fe(3+)</name>
        <dbReference type="ChEBI" id="CHEBI:29034"/>
    </ligand>
</feature>
<evidence type="ECO:0000256" key="5">
    <source>
        <dbReference type="ARBA" id="ARBA00022833"/>
    </source>
</evidence>
<evidence type="ECO:0000259" key="8">
    <source>
        <dbReference type="Pfam" id="PF01979"/>
    </source>
</evidence>
<feature type="binding site" evidence="7">
    <location>
        <position position="93"/>
    </location>
    <ligand>
        <name>4-imidazolone-5-propanoate</name>
        <dbReference type="ChEBI" id="CHEBI:77893"/>
    </ligand>
</feature>
<keyword evidence="10" id="KW-1185">Reference proteome</keyword>
<dbReference type="EMBL" id="JBDXSU010000002">
    <property type="protein sequence ID" value="MFB5189312.1"/>
    <property type="molecule type" value="Genomic_DNA"/>
</dbReference>
<gene>
    <name evidence="7 9" type="primary">hutI</name>
    <name evidence="9" type="ORF">KKP3000_002319</name>
</gene>
<dbReference type="Gene3D" id="3.20.20.140">
    <property type="entry name" value="Metal-dependent hydrolases"/>
    <property type="match status" value="1"/>
</dbReference>